<proteinExistence type="predicted"/>
<evidence type="ECO:0000313" key="3">
    <source>
        <dbReference type="Proteomes" id="UP000182063"/>
    </source>
</evidence>
<sequence>MPRVHVPDEHQHDPSAYVWTAYAPEIGAAAANYSRTVYERSTLSLREMEAARIRTADINGCKLCLGMRAARDLPGHLERSGGDPSIAVTARSGDTPPPDEAFYEAVRNGDPEGLLSERERLLVEYADRFGSAPKSMDEDEPFWAQMHAAFSDAEIVDATFSIGSWVALGRLTHILDLDGVCMPTFADAAE</sequence>
<organism evidence="2 3">
    <name type="scientific">Tardibacter chloracetimidivorans</name>
    <dbReference type="NCBI Taxonomy" id="1921510"/>
    <lineage>
        <taxon>Bacteria</taxon>
        <taxon>Pseudomonadati</taxon>
        <taxon>Pseudomonadota</taxon>
        <taxon>Alphaproteobacteria</taxon>
        <taxon>Sphingomonadales</taxon>
        <taxon>Sphingomonadaceae</taxon>
        <taxon>Tardibacter</taxon>
    </lineage>
</organism>
<gene>
    <name evidence="2" type="ORF">BSL82_14280</name>
</gene>
<evidence type="ECO:0000313" key="2">
    <source>
        <dbReference type="EMBL" id="API60314.1"/>
    </source>
</evidence>
<reference evidence="3" key="1">
    <citation type="submission" date="2016-11" db="EMBL/GenBank/DDBJ databases">
        <title>Complete Genome Sequence of alachlor-degrading Sphingomonas sp. strain JJ-A5.</title>
        <authorList>
            <person name="Lee H."/>
            <person name="Ka J.-O."/>
        </authorList>
    </citation>
    <scope>NUCLEOTIDE SEQUENCE [LARGE SCALE GENOMIC DNA]</scope>
    <source>
        <strain evidence="3">JJ-A5</strain>
    </source>
</reference>
<protein>
    <recommendedName>
        <fullName evidence="4">Carboxymuconolactone decarboxylase</fullName>
    </recommendedName>
</protein>
<dbReference type="Gene3D" id="1.20.1290.10">
    <property type="entry name" value="AhpD-like"/>
    <property type="match status" value="1"/>
</dbReference>
<feature type="region of interest" description="Disordered" evidence="1">
    <location>
        <begin position="76"/>
        <end position="97"/>
    </location>
</feature>
<dbReference type="InterPro" id="IPR029032">
    <property type="entry name" value="AhpD-like"/>
</dbReference>
<dbReference type="KEGG" id="sphj:BSL82_14280"/>
<name>A0A1L3ZXG1_9SPHN</name>
<dbReference type="OrthoDB" id="9801997at2"/>
<dbReference type="AlphaFoldDB" id="A0A1L3ZXG1"/>
<evidence type="ECO:0000256" key="1">
    <source>
        <dbReference type="SAM" id="MobiDB-lite"/>
    </source>
</evidence>
<accession>A0A1L3ZXG1</accession>
<dbReference type="STRING" id="1921510.BSL82_14280"/>
<dbReference type="SUPFAM" id="SSF69118">
    <property type="entry name" value="AhpD-like"/>
    <property type="match status" value="1"/>
</dbReference>
<dbReference type="EMBL" id="CP018221">
    <property type="protein sequence ID" value="API60314.1"/>
    <property type="molecule type" value="Genomic_DNA"/>
</dbReference>
<evidence type="ECO:0008006" key="4">
    <source>
        <dbReference type="Google" id="ProtNLM"/>
    </source>
</evidence>
<dbReference type="Proteomes" id="UP000182063">
    <property type="component" value="Chromosome"/>
</dbReference>
<keyword evidence="3" id="KW-1185">Reference proteome</keyword>
<dbReference type="RefSeq" id="WP_072598010.1">
    <property type="nucleotide sequence ID" value="NZ_CP018221.1"/>
</dbReference>